<dbReference type="EMBL" id="MATO01000080">
    <property type="protein sequence ID" value="OCS84244.1"/>
    <property type="molecule type" value="Genomic_DNA"/>
</dbReference>
<name>A0A1C0YAP1_9BACL</name>
<sequence>MIAAIVALFILVIIAFAVILLLYMKVSQLKGLEKKQQIMMREMDQLVSAYLVEMREENDRLLGELQQTKPKSIFNEPVQSVKKPAAPYVPPIPEEEVVVETAFDKPAVPKNVVVNAYMSQPPKKKKKTFDEALQQAVPIHPPTSEVHALAAEGKSVEEIARALGKGITEVELLLKFRA</sequence>
<dbReference type="Proteomes" id="UP000093482">
    <property type="component" value="Unassembled WGS sequence"/>
</dbReference>
<evidence type="ECO:0008006" key="4">
    <source>
        <dbReference type="Google" id="ProtNLM"/>
    </source>
</evidence>
<proteinExistence type="predicted"/>
<dbReference type="OrthoDB" id="1708317at2"/>
<dbReference type="RefSeq" id="WP_066466542.1">
    <property type="nucleotide sequence ID" value="NZ_MATO01000080.1"/>
</dbReference>
<reference evidence="2 3" key="1">
    <citation type="submission" date="2016-07" db="EMBL/GenBank/DDBJ databases">
        <title>Caryophanon latum genome sequencing.</title>
        <authorList>
            <person name="Verma A."/>
            <person name="Pal Y."/>
            <person name="Krishnamurthi S."/>
        </authorList>
    </citation>
    <scope>NUCLEOTIDE SEQUENCE [LARGE SCALE GENOMIC DNA]</scope>
    <source>
        <strain evidence="2 3">DSM 14151</strain>
    </source>
</reference>
<comment type="caution">
    <text evidence="2">The sequence shown here is derived from an EMBL/GenBank/DDBJ whole genome shotgun (WGS) entry which is preliminary data.</text>
</comment>
<keyword evidence="1" id="KW-0812">Transmembrane</keyword>
<protein>
    <recommendedName>
        <fullName evidence="4">Swarming motility protein SwrB</fullName>
    </recommendedName>
</protein>
<organism evidence="2 3">
    <name type="scientific">Caryophanon latum</name>
    <dbReference type="NCBI Taxonomy" id="33977"/>
    <lineage>
        <taxon>Bacteria</taxon>
        <taxon>Bacillati</taxon>
        <taxon>Bacillota</taxon>
        <taxon>Bacilli</taxon>
        <taxon>Bacillales</taxon>
        <taxon>Caryophanaceae</taxon>
        <taxon>Caryophanon</taxon>
    </lineage>
</organism>
<gene>
    <name evidence="2" type="ORF">A6K76_15745</name>
</gene>
<dbReference type="AlphaFoldDB" id="A0A1C0YAP1"/>
<keyword evidence="1" id="KW-1133">Transmembrane helix</keyword>
<evidence type="ECO:0000256" key="1">
    <source>
        <dbReference type="SAM" id="Phobius"/>
    </source>
</evidence>
<feature type="transmembrane region" description="Helical" evidence="1">
    <location>
        <begin position="6"/>
        <end position="24"/>
    </location>
</feature>
<evidence type="ECO:0000313" key="3">
    <source>
        <dbReference type="Proteomes" id="UP000093482"/>
    </source>
</evidence>
<evidence type="ECO:0000313" key="2">
    <source>
        <dbReference type="EMBL" id="OCS84244.1"/>
    </source>
</evidence>
<keyword evidence="1" id="KW-0472">Membrane</keyword>
<keyword evidence="3" id="KW-1185">Reference proteome</keyword>
<accession>A0A1C0YAP1</accession>